<organism evidence="1 2">
    <name type="scientific">Brassica cretica</name>
    <name type="common">Mustard</name>
    <dbReference type="NCBI Taxonomy" id="69181"/>
    <lineage>
        <taxon>Eukaryota</taxon>
        <taxon>Viridiplantae</taxon>
        <taxon>Streptophyta</taxon>
        <taxon>Embryophyta</taxon>
        <taxon>Tracheophyta</taxon>
        <taxon>Spermatophyta</taxon>
        <taxon>Magnoliopsida</taxon>
        <taxon>eudicotyledons</taxon>
        <taxon>Gunneridae</taxon>
        <taxon>Pentapetalae</taxon>
        <taxon>rosids</taxon>
        <taxon>malvids</taxon>
        <taxon>Brassicales</taxon>
        <taxon>Brassicaceae</taxon>
        <taxon>Brassiceae</taxon>
        <taxon>Brassica</taxon>
    </lineage>
</organism>
<gene>
    <name evidence="1" type="ORF">F2Q68_00045854</name>
</gene>
<reference evidence="1" key="1">
    <citation type="submission" date="2019-12" db="EMBL/GenBank/DDBJ databases">
        <title>Genome sequencing and annotation of Brassica cretica.</title>
        <authorList>
            <person name="Studholme D.J."/>
            <person name="Sarris P.F."/>
        </authorList>
    </citation>
    <scope>NUCLEOTIDE SEQUENCE</scope>
    <source>
        <strain evidence="1">PFS-001/15</strain>
        <tissue evidence="1">Leaf</tissue>
    </source>
</reference>
<accession>A0A8S9LLE9</accession>
<name>A0A8S9LLE9_BRACR</name>
<proteinExistence type="predicted"/>
<dbReference type="AlphaFoldDB" id="A0A8S9LLE9"/>
<sequence>MRCRFTTAFILTACSHGLSFTARARFVGVSYLLWMRRQMVGLLRQAAAARVLRAPMETEMMMVIGACSIPWKLSHLVLNIAEQLIGAREDDERNISF</sequence>
<dbReference type="EMBL" id="QGKW02000276">
    <property type="protein sequence ID" value="KAF2607262.1"/>
    <property type="molecule type" value="Genomic_DNA"/>
</dbReference>
<evidence type="ECO:0000313" key="1">
    <source>
        <dbReference type="EMBL" id="KAF2607262.1"/>
    </source>
</evidence>
<protein>
    <submittedName>
        <fullName evidence="1">Uncharacterized protein</fullName>
    </submittedName>
</protein>
<dbReference type="Proteomes" id="UP000712281">
    <property type="component" value="Unassembled WGS sequence"/>
</dbReference>
<comment type="caution">
    <text evidence="1">The sequence shown here is derived from an EMBL/GenBank/DDBJ whole genome shotgun (WGS) entry which is preliminary data.</text>
</comment>
<evidence type="ECO:0000313" key="2">
    <source>
        <dbReference type="Proteomes" id="UP000712281"/>
    </source>
</evidence>